<comment type="caution">
    <text evidence="1">The sequence shown here is derived from an EMBL/GenBank/DDBJ whole genome shotgun (WGS) entry which is preliminary data.</text>
</comment>
<keyword evidence="2" id="KW-1185">Reference proteome</keyword>
<proteinExistence type="predicted"/>
<evidence type="ECO:0000313" key="2">
    <source>
        <dbReference type="Proteomes" id="UP000698924"/>
    </source>
</evidence>
<accession>A0AA41D721</accession>
<dbReference type="AlphaFoldDB" id="A0AA41D721"/>
<organism evidence="1 2">
    <name type="scientific">Caecibacteroides pullorum</name>
    <dbReference type="NCBI Taxonomy" id="2725562"/>
    <lineage>
        <taxon>Bacteria</taxon>
        <taxon>Pseudomonadati</taxon>
        <taxon>Bacteroidota</taxon>
        <taxon>Bacteroidia</taxon>
        <taxon>Bacteroidales</taxon>
        <taxon>Bacteroidaceae</taxon>
        <taxon>Caecibacteroides</taxon>
    </lineage>
</organism>
<name>A0AA41D721_9BACT</name>
<dbReference type="Proteomes" id="UP000698924">
    <property type="component" value="Unassembled WGS sequence"/>
</dbReference>
<reference evidence="1 2" key="1">
    <citation type="journal article" date="2021" name="Sci. Rep.">
        <title>The distribution of antibiotic resistance genes in chicken gut microbiota commensals.</title>
        <authorList>
            <person name="Juricova H."/>
            <person name="Matiasovicova J."/>
            <person name="Kubasova T."/>
            <person name="Cejkova D."/>
            <person name="Rychlik I."/>
        </authorList>
    </citation>
    <scope>NUCLEOTIDE SEQUENCE [LARGE SCALE GENOMIC DNA]</scope>
    <source>
        <strain evidence="1 2">An421</strain>
    </source>
</reference>
<evidence type="ECO:0000313" key="1">
    <source>
        <dbReference type="EMBL" id="MBM6856519.1"/>
    </source>
</evidence>
<dbReference type="RefSeq" id="WP_204971006.1">
    <property type="nucleotide sequence ID" value="NZ_JAAZTS010000002.1"/>
</dbReference>
<gene>
    <name evidence="1" type="ORF">H6D15_02685</name>
</gene>
<dbReference type="EMBL" id="JACJMO010000002">
    <property type="protein sequence ID" value="MBM6856519.1"/>
    <property type="molecule type" value="Genomic_DNA"/>
</dbReference>
<sequence>MRKIEITDEAARIIGDIRENTEEWKALLCDAFAEAALRMGECGTYSERSASPLLALGQYSRLLDALAEESEKQL</sequence>
<protein>
    <submittedName>
        <fullName evidence="1">Uncharacterized protein</fullName>
    </submittedName>
</protein>